<feature type="compositionally biased region" description="Pro residues" evidence="1">
    <location>
        <begin position="46"/>
        <end position="57"/>
    </location>
</feature>
<organism evidence="2 3">
    <name type="scientific">Sus scrofa</name>
    <name type="common">Pig</name>
    <dbReference type="NCBI Taxonomy" id="9823"/>
    <lineage>
        <taxon>Eukaryota</taxon>
        <taxon>Metazoa</taxon>
        <taxon>Chordata</taxon>
        <taxon>Craniata</taxon>
        <taxon>Vertebrata</taxon>
        <taxon>Euteleostomi</taxon>
        <taxon>Mammalia</taxon>
        <taxon>Eutheria</taxon>
        <taxon>Laurasiatheria</taxon>
        <taxon>Artiodactyla</taxon>
        <taxon>Suina</taxon>
        <taxon>Suidae</taxon>
        <taxon>Sus</taxon>
    </lineage>
</organism>
<dbReference type="Proteomes" id="UP000694726">
    <property type="component" value="Unplaced"/>
</dbReference>
<feature type="region of interest" description="Disordered" evidence="1">
    <location>
        <begin position="34"/>
        <end position="75"/>
    </location>
</feature>
<evidence type="ECO:0000313" key="2">
    <source>
        <dbReference type="Ensembl" id="ENSSSCP00015011853.1"/>
    </source>
</evidence>
<protein>
    <submittedName>
        <fullName evidence="2">Uncharacterized protein</fullName>
    </submittedName>
</protein>
<dbReference type="Ensembl" id="ENSSSCT00015029960.1">
    <property type="protein sequence ID" value="ENSSSCP00015011853.1"/>
    <property type="gene ID" value="ENSSSCG00015022613.1"/>
</dbReference>
<name>A0A8D0N206_PIG</name>
<reference evidence="2" key="1">
    <citation type="submission" date="2025-08" db="UniProtKB">
        <authorList>
            <consortium name="Ensembl"/>
        </authorList>
    </citation>
    <scope>IDENTIFICATION</scope>
</reference>
<evidence type="ECO:0000313" key="3">
    <source>
        <dbReference type="Proteomes" id="UP000694726"/>
    </source>
</evidence>
<sequence length="103" mass="10996">MAVRHGTFLKDAWAKEPGLVPPFISLALPSCCPHSALPQARHPDQPAHPPATLPSTPPRDGDVPSHPPDPKAQAWRGWRKCAHLCGPEGAPVPVAPSKKVQTE</sequence>
<dbReference type="AlphaFoldDB" id="A0A8D0N206"/>
<proteinExistence type="predicted"/>
<evidence type="ECO:0000256" key="1">
    <source>
        <dbReference type="SAM" id="MobiDB-lite"/>
    </source>
</evidence>
<accession>A0A8D0N206</accession>